<dbReference type="Ensembl" id="ENSLLTT00000018194.1">
    <property type="protein sequence ID" value="ENSLLTP00000017543.1"/>
    <property type="gene ID" value="ENSLLTG00000013302.1"/>
</dbReference>
<keyword evidence="8" id="KW-0238">DNA-binding</keyword>
<evidence type="ECO:0000313" key="16">
    <source>
        <dbReference type="Proteomes" id="UP000694406"/>
    </source>
</evidence>
<dbReference type="Gene3D" id="1.10.4020.10">
    <property type="entry name" value="DNA breaking-rejoining enzymes"/>
    <property type="match status" value="1"/>
</dbReference>
<dbReference type="FunFam" id="3.30.160.60:FF:002716">
    <property type="entry name" value="Zinc finger protein 212"/>
    <property type="match status" value="1"/>
</dbReference>
<dbReference type="CDD" id="cd07936">
    <property type="entry name" value="SCAN"/>
    <property type="match status" value="1"/>
</dbReference>
<proteinExistence type="inferred from homology"/>
<evidence type="ECO:0000256" key="11">
    <source>
        <dbReference type="PROSITE-ProRule" id="PRU00042"/>
    </source>
</evidence>
<evidence type="ECO:0000256" key="9">
    <source>
        <dbReference type="ARBA" id="ARBA00023163"/>
    </source>
</evidence>
<feature type="domain" description="C2H2-type" evidence="13">
    <location>
        <begin position="449"/>
        <end position="476"/>
    </location>
</feature>
<dbReference type="AlphaFoldDB" id="A0A8C5SGX3"/>
<evidence type="ECO:0000256" key="7">
    <source>
        <dbReference type="ARBA" id="ARBA00023015"/>
    </source>
</evidence>
<comment type="subcellular location">
    <subcellularLocation>
        <location evidence="1">Nucleus</location>
    </subcellularLocation>
</comment>
<dbReference type="FunFam" id="3.30.160.60:FF:001954">
    <property type="entry name" value="Zinc finger protein 787"/>
    <property type="match status" value="1"/>
</dbReference>
<dbReference type="FunFam" id="3.30.160.60:FF:000933">
    <property type="entry name" value="zinc finger protein 771"/>
    <property type="match status" value="1"/>
</dbReference>
<feature type="domain" description="C2H2-type" evidence="13">
    <location>
        <begin position="281"/>
        <end position="308"/>
    </location>
</feature>
<evidence type="ECO:0000256" key="6">
    <source>
        <dbReference type="ARBA" id="ARBA00022833"/>
    </source>
</evidence>
<feature type="domain" description="SCAN box" evidence="14">
    <location>
        <begin position="52"/>
        <end position="130"/>
    </location>
</feature>
<evidence type="ECO:0000259" key="14">
    <source>
        <dbReference type="PROSITE" id="PS50804"/>
    </source>
</evidence>
<dbReference type="FunFam" id="3.30.160.60:FF:002343">
    <property type="entry name" value="Zinc finger protein 33A"/>
    <property type="match status" value="2"/>
</dbReference>
<keyword evidence="4" id="KW-0677">Repeat</keyword>
<organism evidence="15 16">
    <name type="scientific">Laticauda laticaudata</name>
    <name type="common">Blue-ringed sea krait</name>
    <name type="synonym">Blue-lipped sea krait</name>
    <dbReference type="NCBI Taxonomy" id="8630"/>
    <lineage>
        <taxon>Eukaryota</taxon>
        <taxon>Metazoa</taxon>
        <taxon>Chordata</taxon>
        <taxon>Craniata</taxon>
        <taxon>Vertebrata</taxon>
        <taxon>Euteleostomi</taxon>
        <taxon>Lepidosauria</taxon>
        <taxon>Squamata</taxon>
        <taxon>Bifurcata</taxon>
        <taxon>Unidentata</taxon>
        <taxon>Episquamata</taxon>
        <taxon>Toxicofera</taxon>
        <taxon>Serpentes</taxon>
        <taxon>Colubroidea</taxon>
        <taxon>Elapidae</taxon>
        <taxon>Laticaudinae</taxon>
        <taxon>Laticauda</taxon>
    </lineage>
</organism>
<dbReference type="PROSITE" id="PS50804">
    <property type="entry name" value="SCAN_BOX"/>
    <property type="match status" value="1"/>
</dbReference>
<feature type="domain" description="C2H2-type" evidence="13">
    <location>
        <begin position="253"/>
        <end position="280"/>
    </location>
</feature>
<dbReference type="FunFam" id="3.30.160.60:FF:003519">
    <property type="match status" value="1"/>
</dbReference>
<dbReference type="SMART" id="SM00355">
    <property type="entry name" value="ZnF_C2H2"/>
    <property type="match status" value="9"/>
</dbReference>
<evidence type="ECO:0000313" key="15">
    <source>
        <dbReference type="Ensembl" id="ENSLLTP00000017543.1"/>
    </source>
</evidence>
<dbReference type="GO" id="GO:0008270">
    <property type="term" value="F:zinc ion binding"/>
    <property type="evidence" value="ECO:0007669"/>
    <property type="project" value="UniProtKB-KW"/>
</dbReference>
<keyword evidence="5 11" id="KW-0863">Zinc-finger</keyword>
<evidence type="ECO:0000256" key="5">
    <source>
        <dbReference type="ARBA" id="ARBA00022771"/>
    </source>
</evidence>
<feature type="domain" description="C2H2-type" evidence="13">
    <location>
        <begin position="365"/>
        <end position="392"/>
    </location>
</feature>
<protein>
    <submittedName>
        <fullName evidence="15">Uncharacterized protein</fullName>
    </submittedName>
</protein>
<dbReference type="InterPro" id="IPR036236">
    <property type="entry name" value="Znf_C2H2_sf"/>
</dbReference>
<accession>A0A8C5SGX3</accession>
<dbReference type="PANTHER" id="PTHR24393">
    <property type="entry name" value="ZINC FINGER PROTEIN"/>
    <property type="match status" value="1"/>
</dbReference>
<reference evidence="15" key="1">
    <citation type="submission" date="2025-08" db="UniProtKB">
        <authorList>
            <consortium name="Ensembl"/>
        </authorList>
    </citation>
    <scope>IDENTIFICATION</scope>
</reference>
<name>A0A8C5SGX3_LATLA</name>
<evidence type="ECO:0000256" key="2">
    <source>
        <dbReference type="ARBA" id="ARBA00006991"/>
    </source>
</evidence>
<dbReference type="PROSITE" id="PS50157">
    <property type="entry name" value="ZINC_FINGER_C2H2_2"/>
    <property type="match status" value="9"/>
</dbReference>
<feature type="domain" description="C2H2-type" evidence="13">
    <location>
        <begin position="337"/>
        <end position="364"/>
    </location>
</feature>
<evidence type="ECO:0000256" key="10">
    <source>
        <dbReference type="ARBA" id="ARBA00023242"/>
    </source>
</evidence>
<evidence type="ECO:0000256" key="12">
    <source>
        <dbReference type="SAM" id="MobiDB-lite"/>
    </source>
</evidence>
<keyword evidence="3" id="KW-0479">Metal-binding</keyword>
<dbReference type="PROSITE" id="PS00028">
    <property type="entry name" value="ZINC_FINGER_C2H2_1"/>
    <property type="match status" value="9"/>
</dbReference>
<feature type="compositionally biased region" description="Basic and acidic residues" evidence="12">
    <location>
        <begin position="197"/>
        <end position="209"/>
    </location>
</feature>
<evidence type="ECO:0000259" key="13">
    <source>
        <dbReference type="PROSITE" id="PS50157"/>
    </source>
</evidence>
<evidence type="ECO:0000256" key="4">
    <source>
        <dbReference type="ARBA" id="ARBA00022737"/>
    </source>
</evidence>
<sequence>MFGVCQWPRLKPAFRAEGQQALSGKNTRGKKACGRVKTIFLHESSPSTELHRQRFRQFSYQEAEGPREACGRLRELCHCWLEPECRTKEQIVEQLILEQFLIVLPQDIQNQVRERSPETCAQAVALAEGFVLRQQEDKQQEEQVRPVCSRTSSRHVHLVTIQSYNTSWGHVISFGDLLTSKVGGECVNLASRTEKLEQQPLESKEERNVAVHPVSGGTQRREKSHICNECGKSFTRPSDLAKHLNVHTGERPYLCVECGKSFSQLSHLTRHQKIHSGEKPHICSECGDTFSQRAYLVSHQRSHSGEQPYHCSYCQKCFSHQSALKIHERNHMGQKPYACTDCGKRFVSSSSLTTHRRIHTGEKPHACGVCGKRFIQHSNLVSHQRTHSGEKPFSCKVCSRKFAYPSDLTRHQKIHTGEKPYACDECDRRFTRLSDLITHQRIHTGEKPYRCLECGRRFRQRGVLVKHQRCHSKENPKGSEALQSSEAQIKSQFKTHEIKLEKELEDQEEEPSLILFPSP</sequence>
<dbReference type="InterPro" id="IPR003309">
    <property type="entry name" value="SCAN_dom"/>
</dbReference>
<feature type="domain" description="C2H2-type" evidence="13">
    <location>
        <begin position="421"/>
        <end position="448"/>
    </location>
</feature>
<dbReference type="PANTHER" id="PTHR24393:SF158">
    <property type="entry name" value="C2H2-TYPE DOMAIN-CONTAINING PROTEIN"/>
    <property type="match status" value="1"/>
</dbReference>
<keyword evidence="6" id="KW-0862">Zinc</keyword>
<dbReference type="GO" id="GO:0005634">
    <property type="term" value="C:nucleus"/>
    <property type="evidence" value="ECO:0007669"/>
    <property type="project" value="UniProtKB-SubCell"/>
</dbReference>
<feature type="domain" description="C2H2-type" evidence="13">
    <location>
        <begin position="309"/>
        <end position="336"/>
    </location>
</feature>
<feature type="domain" description="C2H2-type" evidence="13">
    <location>
        <begin position="393"/>
        <end position="420"/>
    </location>
</feature>
<evidence type="ECO:0000256" key="3">
    <source>
        <dbReference type="ARBA" id="ARBA00022723"/>
    </source>
</evidence>
<dbReference type="FunFam" id="1.10.4020.10:FF:000001">
    <property type="entry name" value="zinc finger protein 263 isoform X1"/>
    <property type="match status" value="1"/>
</dbReference>
<keyword evidence="16" id="KW-1185">Reference proteome</keyword>
<comment type="similarity">
    <text evidence="2">Belongs to the krueppel C2H2-type zinc-finger protein family.</text>
</comment>
<dbReference type="Proteomes" id="UP000694406">
    <property type="component" value="Unplaced"/>
</dbReference>
<dbReference type="SUPFAM" id="SSF47353">
    <property type="entry name" value="Retrovirus capsid dimerization domain-like"/>
    <property type="match status" value="1"/>
</dbReference>
<reference evidence="15" key="2">
    <citation type="submission" date="2025-09" db="UniProtKB">
        <authorList>
            <consortium name="Ensembl"/>
        </authorList>
    </citation>
    <scope>IDENTIFICATION</scope>
</reference>
<evidence type="ECO:0000256" key="8">
    <source>
        <dbReference type="ARBA" id="ARBA00023125"/>
    </source>
</evidence>
<dbReference type="Gene3D" id="3.30.160.60">
    <property type="entry name" value="Classic Zinc Finger"/>
    <property type="match status" value="9"/>
</dbReference>
<evidence type="ECO:0000256" key="1">
    <source>
        <dbReference type="ARBA" id="ARBA00004123"/>
    </source>
</evidence>
<dbReference type="GO" id="GO:0001228">
    <property type="term" value="F:DNA-binding transcription activator activity, RNA polymerase II-specific"/>
    <property type="evidence" value="ECO:0007669"/>
    <property type="project" value="TreeGrafter"/>
</dbReference>
<dbReference type="Pfam" id="PF00096">
    <property type="entry name" value="zf-C2H2"/>
    <property type="match status" value="9"/>
</dbReference>
<dbReference type="SUPFAM" id="SSF57667">
    <property type="entry name" value="beta-beta-alpha zinc fingers"/>
    <property type="match status" value="5"/>
</dbReference>
<dbReference type="InterPro" id="IPR038269">
    <property type="entry name" value="SCAN_sf"/>
</dbReference>
<feature type="domain" description="C2H2-type" evidence="13">
    <location>
        <begin position="225"/>
        <end position="252"/>
    </location>
</feature>
<keyword evidence="10" id="KW-0539">Nucleus</keyword>
<dbReference type="FunFam" id="3.30.160.60:FF:000065">
    <property type="entry name" value="B-cell CLL/lymphoma 6, member B"/>
    <property type="match status" value="1"/>
</dbReference>
<feature type="region of interest" description="Disordered" evidence="12">
    <location>
        <begin position="197"/>
        <end position="218"/>
    </location>
</feature>
<dbReference type="FunFam" id="3.30.160.60:FF:003000">
    <property type="entry name" value="Zinc finger and SCAN domain-containing 20"/>
    <property type="match status" value="1"/>
</dbReference>
<keyword evidence="9" id="KW-0804">Transcription</keyword>
<dbReference type="GeneTree" id="ENSGT00940000154411"/>
<dbReference type="FunFam" id="3.30.160.60:FF:001442">
    <property type="entry name" value="zinc finger protein 696"/>
    <property type="match status" value="1"/>
</dbReference>
<dbReference type="GO" id="GO:0000978">
    <property type="term" value="F:RNA polymerase II cis-regulatory region sequence-specific DNA binding"/>
    <property type="evidence" value="ECO:0007669"/>
    <property type="project" value="TreeGrafter"/>
</dbReference>
<dbReference type="Pfam" id="PF02023">
    <property type="entry name" value="SCAN"/>
    <property type="match status" value="1"/>
</dbReference>
<keyword evidence="7" id="KW-0805">Transcription regulation</keyword>
<dbReference type="InterPro" id="IPR013087">
    <property type="entry name" value="Znf_C2H2_type"/>
</dbReference>
<dbReference type="SMART" id="SM00431">
    <property type="entry name" value="SCAN"/>
    <property type="match status" value="1"/>
</dbReference>